<feature type="compositionally biased region" description="Polar residues" evidence="1">
    <location>
        <begin position="144"/>
        <end position="153"/>
    </location>
</feature>
<dbReference type="AlphaFoldDB" id="I2H4J0"/>
<keyword evidence="3" id="KW-1185">Reference proteome</keyword>
<feature type="region of interest" description="Disordered" evidence="1">
    <location>
        <begin position="130"/>
        <end position="153"/>
    </location>
</feature>
<evidence type="ECO:0000256" key="1">
    <source>
        <dbReference type="SAM" id="MobiDB-lite"/>
    </source>
</evidence>
<dbReference type="RefSeq" id="XP_004180811.1">
    <property type="nucleotide sequence ID" value="XM_004180763.1"/>
</dbReference>
<dbReference type="HOGENOM" id="CLU_1714536_0_0_1"/>
<dbReference type="Proteomes" id="UP000002866">
    <property type="component" value="Chromosome 5"/>
</dbReference>
<dbReference type="GeneID" id="14496365"/>
<accession>I2H4J0</accession>
<name>I2H4J0_HENB6</name>
<dbReference type="OrthoDB" id="5423336at2759"/>
<evidence type="ECO:0000313" key="2">
    <source>
        <dbReference type="EMBL" id="CCH61292.1"/>
    </source>
</evidence>
<gene>
    <name evidence="2" type="primary">TBLA0E02365</name>
    <name evidence="2" type="ORF">TBLA_0E02365</name>
</gene>
<dbReference type="InParanoid" id="I2H4J0"/>
<evidence type="ECO:0000313" key="3">
    <source>
        <dbReference type="Proteomes" id="UP000002866"/>
    </source>
</evidence>
<sequence length="153" mass="17582">MIRTSLSRVGGEVQDITSEIHSEISRSESSNDDNNFIIKHLHALHITSKVSQRKMTRGVLSYHEAITMNNDTKERQEFIDAYNKELSQIRKTGTWDENNMFDVKSVLYSSIINMMFIFTTKRHGTKKCKCVSRGDQQKPGTYDQDATANTVHH</sequence>
<protein>
    <submittedName>
        <fullName evidence="2">Uncharacterized protein</fullName>
    </submittedName>
</protein>
<reference evidence="2 3" key="1">
    <citation type="journal article" date="2011" name="Proc. Natl. Acad. Sci. U.S.A.">
        <title>Evolutionary erosion of yeast sex chromosomes by mating-type switching accidents.</title>
        <authorList>
            <person name="Gordon J.L."/>
            <person name="Armisen D."/>
            <person name="Proux-Wera E."/>
            <person name="Oheigeartaigh S.S."/>
            <person name="Byrne K.P."/>
            <person name="Wolfe K.H."/>
        </authorList>
    </citation>
    <scope>NUCLEOTIDE SEQUENCE [LARGE SCALE GENOMIC DNA]</scope>
    <source>
        <strain evidence="3">ATCC 34711 / CBS 6284 / DSM 70876 / NBRC 10599 / NRRL Y-10934 / UCD 77-7</strain>
    </source>
</reference>
<proteinExistence type="predicted"/>
<dbReference type="EMBL" id="HE806320">
    <property type="protein sequence ID" value="CCH61292.1"/>
    <property type="molecule type" value="Genomic_DNA"/>
</dbReference>
<dbReference type="eggNOG" id="KOG0017">
    <property type="taxonomic scope" value="Eukaryota"/>
</dbReference>
<organism evidence="2 3">
    <name type="scientific">Henningerozyma blattae (strain ATCC 34711 / CBS 6284 / DSM 70876 / NBRC 10599 / NRRL Y-10934 / UCD 77-7)</name>
    <name type="common">Yeast</name>
    <name type="synonym">Tetrapisispora blattae</name>
    <dbReference type="NCBI Taxonomy" id="1071380"/>
    <lineage>
        <taxon>Eukaryota</taxon>
        <taxon>Fungi</taxon>
        <taxon>Dikarya</taxon>
        <taxon>Ascomycota</taxon>
        <taxon>Saccharomycotina</taxon>
        <taxon>Saccharomycetes</taxon>
        <taxon>Saccharomycetales</taxon>
        <taxon>Saccharomycetaceae</taxon>
        <taxon>Henningerozyma</taxon>
    </lineage>
</organism>
<dbReference type="KEGG" id="tbl:TBLA_0E02365"/>